<accession>A0ABU5T9U0</accession>
<evidence type="ECO:0000313" key="3">
    <source>
        <dbReference type="Proteomes" id="UP001304769"/>
    </source>
</evidence>
<gene>
    <name evidence="2" type="ORF">SPF06_17105</name>
</gene>
<dbReference type="EMBL" id="JAYGGQ010000014">
    <property type="protein sequence ID" value="MEA5456452.1"/>
    <property type="molecule type" value="Genomic_DNA"/>
</dbReference>
<proteinExistence type="predicted"/>
<feature type="domain" description="NAD-dependent epimerase/dehydratase" evidence="1">
    <location>
        <begin position="5"/>
        <end position="209"/>
    </location>
</feature>
<dbReference type="Pfam" id="PF01370">
    <property type="entry name" value="Epimerase"/>
    <property type="match status" value="1"/>
</dbReference>
<dbReference type="SUPFAM" id="SSF51735">
    <property type="entry name" value="NAD(P)-binding Rossmann-fold domains"/>
    <property type="match status" value="1"/>
</dbReference>
<keyword evidence="3" id="KW-1185">Reference proteome</keyword>
<dbReference type="InterPro" id="IPR001509">
    <property type="entry name" value="Epimerase_deHydtase"/>
</dbReference>
<dbReference type="Gene3D" id="3.40.50.720">
    <property type="entry name" value="NAD(P)-binding Rossmann-like Domain"/>
    <property type="match status" value="1"/>
</dbReference>
<comment type="caution">
    <text evidence="2">The sequence shown here is derived from an EMBL/GenBank/DDBJ whole genome shotgun (WGS) entry which is preliminary data.</text>
</comment>
<name>A0ABU5T9U0_9MICC</name>
<dbReference type="RefSeq" id="WP_323280342.1">
    <property type="nucleotide sequence ID" value="NZ_JAYGGQ010000014.1"/>
</dbReference>
<protein>
    <submittedName>
        <fullName evidence="2">NAD-dependent epimerase/dehydratase family protein</fullName>
    </submittedName>
</protein>
<dbReference type="InterPro" id="IPR036291">
    <property type="entry name" value="NAD(P)-bd_dom_sf"/>
</dbReference>
<evidence type="ECO:0000313" key="2">
    <source>
        <dbReference type="EMBL" id="MEA5456452.1"/>
    </source>
</evidence>
<reference evidence="2 3" key="1">
    <citation type="submission" date="2023-12" db="EMBL/GenBank/DDBJ databases">
        <title>Sinomonas terricola sp. nov, isolated from litchi orchard soil in Guangdong, PR China.</title>
        <authorList>
            <person name="Jiaxin W."/>
            <person name="Yang Z."/>
            <person name="Honghui Z."/>
        </authorList>
    </citation>
    <scope>NUCLEOTIDE SEQUENCE [LARGE SCALE GENOMIC DNA]</scope>
    <source>
        <strain evidence="2 3">JGH33</strain>
    </source>
</reference>
<organism evidence="2 3">
    <name type="scientific">Sinomonas terricola</name>
    <dbReference type="NCBI Taxonomy" id="3110330"/>
    <lineage>
        <taxon>Bacteria</taxon>
        <taxon>Bacillati</taxon>
        <taxon>Actinomycetota</taxon>
        <taxon>Actinomycetes</taxon>
        <taxon>Micrococcales</taxon>
        <taxon>Micrococcaceae</taxon>
        <taxon>Sinomonas</taxon>
    </lineage>
</organism>
<evidence type="ECO:0000259" key="1">
    <source>
        <dbReference type="Pfam" id="PF01370"/>
    </source>
</evidence>
<dbReference type="Proteomes" id="UP001304769">
    <property type="component" value="Unassembled WGS sequence"/>
</dbReference>
<sequence>MSYVVIGAGPVGSTIAQQLAGEGERVAVLTRSGGGPGHPLIERRAVDANDGARLAEAFDGAAAVFYAVNAPYSAKVWAEELPRAQRSVLDAVWSTRGADAVVVFAENLYSYSRPDEPMAEGSPRDAVGGKRGVRTQLIREREAHPAETVSVAAGDFFGPLVLNSHVGDRMIPRILARKSVQVMGSADQPHSFTYVPDMAAAMIAAARDREQWNRMLHAPTLPPLTQREMARAFATAAGLPEPRVTALPGWLVRLAGIGIPLMRSVAEMLYQFERPFVMDSADTQKRLGIEPTPLPAAAAETVDWWRSRSL</sequence>